<keyword evidence="11 14" id="KW-0472">Membrane</keyword>
<feature type="domain" description="ABC transmembrane type-1" evidence="16">
    <location>
        <begin position="324"/>
        <end position="602"/>
    </location>
</feature>
<dbReference type="SUPFAM" id="SSF52540">
    <property type="entry name" value="P-loop containing nucleoside triphosphate hydrolases"/>
    <property type="match status" value="2"/>
</dbReference>
<dbReference type="GO" id="GO:0005524">
    <property type="term" value="F:ATP binding"/>
    <property type="evidence" value="ECO:0007669"/>
    <property type="project" value="UniProtKB-KW"/>
</dbReference>
<dbReference type="PROSITE" id="PS50929">
    <property type="entry name" value="ABC_TM1F"/>
    <property type="match status" value="2"/>
</dbReference>
<dbReference type="InterPro" id="IPR036640">
    <property type="entry name" value="ABC1_TM_sf"/>
</dbReference>
<dbReference type="FunFam" id="3.40.50.300:FF:000997">
    <property type="entry name" value="Multidrug resistance-associated protein 1"/>
    <property type="match status" value="1"/>
</dbReference>
<evidence type="ECO:0000259" key="16">
    <source>
        <dbReference type="PROSITE" id="PS50929"/>
    </source>
</evidence>
<evidence type="ECO:0000256" key="2">
    <source>
        <dbReference type="ARBA" id="ARBA00009726"/>
    </source>
</evidence>
<accession>A0AAW0WUQ3</accession>
<dbReference type="EMBL" id="JARKIK010000062">
    <property type="protein sequence ID" value="KAK8730964.1"/>
    <property type="molecule type" value="Genomic_DNA"/>
</dbReference>
<dbReference type="FunFam" id="3.40.50.300:FF:000163">
    <property type="entry name" value="Multidrug resistance-associated protein member 4"/>
    <property type="match status" value="1"/>
</dbReference>
<feature type="transmembrane region" description="Helical" evidence="14">
    <location>
        <begin position="453"/>
        <end position="475"/>
    </location>
</feature>
<keyword evidence="9" id="KW-1278">Translocase</keyword>
<dbReference type="CDD" id="cd18598">
    <property type="entry name" value="ABC_6TM_MRP7_D1_like"/>
    <property type="match status" value="1"/>
</dbReference>
<evidence type="ECO:0000256" key="9">
    <source>
        <dbReference type="ARBA" id="ARBA00022967"/>
    </source>
</evidence>
<gene>
    <name evidence="17" type="ORF">OTU49_007721</name>
</gene>
<feature type="transmembrane region" description="Helical" evidence="14">
    <location>
        <begin position="136"/>
        <end position="157"/>
    </location>
</feature>
<dbReference type="CDD" id="cd03250">
    <property type="entry name" value="ABCC_MRP_domain1"/>
    <property type="match status" value="1"/>
</dbReference>
<feature type="region of interest" description="Disordered" evidence="13">
    <location>
        <begin position="668"/>
        <end position="689"/>
    </location>
</feature>
<dbReference type="EMBL" id="JARKIK010000062">
    <property type="protein sequence ID" value="KAK8730961.1"/>
    <property type="molecule type" value="Genomic_DNA"/>
</dbReference>
<feature type="domain" description="ABC transporter" evidence="15">
    <location>
        <begin position="1352"/>
        <end position="1585"/>
    </location>
</feature>
<keyword evidence="8" id="KW-0067">ATP-binding</keyword>
<evidence type="ECO:0000256" key="11">
    <source>
        <dbReference type="ARBA" id="ARBA00023136"/>
    </source>
</evidence>
<dbReference type="SMART" id="SM00382">
    <property type="entry name" value="AAA"/>
    <property type="match status" value="2"/>
</dbReference>
<dbReference type="CDD" id="cd03244">
    <property type="entry name" value="ABCC_MRP_domain2"/>
    <property type="match status" value="1"/>
</dbReference>
<dbReference type="InterPro" id="IPR050173">
    <property type="entry name" value="ABC_transporter_C-like"/>
</dbReference>
<dbReference type="EMBL" id="JARKIK010000062">
    <property type="protein sequence ID" value="KAK8730962.1"/>
    <property type="molecule type" value="Genomic_DNA"/>
</dbReference>
<evidence type="ECO:0000259" key="15">
    <source>
        <dbReference type="PROSITE" id="PS50893"/>
    </source>
</evidence>
<comment type="similarity">
    <text evidence="2">Belongs to the ABC transporter superfamily. ABCC family. Conjugate transporter (TC 3.A.1.208) subfamily.</text>
</comment>
<keyword evidence="18" id="KW-1185">Reference proteome</keyword>
<dbReference type="InterPro" id="IPR017871">
    <property type="entry name" value="ABC_transporter-like_CS"/>
</dbReference>
<feature type="transmembrane region" description="Helical" evidence="14">
    <location>
        <begin position="1288"/>
        <end position="1308"/>
    </location>
</feature>
<keyword evidence="5 14" id="KW-0812">Transmembrane</keyword>
<dbReference type="CDD" id="cd18605">
    <property type="entry name" value="ABC_6TM_MRP7_D2_like"/>
    <property type="match status" value="1"/>
</dbReference>
<dbReference type="Proteomes" id="UP001445076">
    <property type="component" value="Unassembled WGS sequence"/>
</dbReference>
<dbReference type="InterPro" id="IPR003439">
    <property type="entry name" value="ABC_transporter-like_ATP-bd"/>
</dbReference>
<dbReference type="GO" id="GO:0016887">
    <property type="term" value="F:ATP hydrolysis activity"/>
    <property type="evidence" value="ECO:0007669"/>
    <property type="project" value="InterPro"/>
</dbReference>
<evidence type="ECO:0000256" key="13">
    <source>
        <dbReference type="SAM" id="MobiDB-lite"/>
    </source>
</evidence>
<feature type="transmembrane region" description="Helical" evidence="14">
    <location>
        <begin position="73"/>
        <end position="93"/>
    </location>
</feature>
<dbReference type="InterPro" id="IPR011527">
    <property type="entry name" value="ABC1_TM_dom"/>
</dbReference>
<feature type="transmembrane region" description="Helical" evidence="14">
    <location>
        <begin position="960"/>
        <end position="982"/>
    </location>
</feature>
<evidence type="ECO:0000256" key="5">
    <source>
        <dbReference type="ARBA" id="ARBA00022692"/>
    </source>
</evidence>
<name>A0AAW0WUQ3_CHEQU</name>
<organism evidence="17 18">
    <name type="scientific">Cherax quadricarinatus</name>
    <name type="common">Australian red claw crayfish</name>
    <dbReference type="NCBI Taxonomy" id="27406"/>
    <lineage>
        <taxon>Eukaryota</taxon>
        <taxon>Metazoa</taxon>
        <taxon>Ecdysozoa</taxon>
        <taxon>Arthropoda</taxon>
        <taxon>Crustacea</taxon>
        <taxon>Multicrustacea</taxon>
        <taxon>Malacostraca</taxon>
        <taxon>Eumalacostraca</taxon>
        <taxon>Eucarida</taxon>
        <taxon>Decapoda</taxon>
        <taxon>Pleocyemata</taxon>
        <taxon>Astacidea</taxon>
        <taxon>Parastacoidea</taxon>
        <taxon>Parastacidae</taxon>
        <taxon>Cherax</taxon>
    </lineage>
</organism>
<feature type="transmembrane region" description="Helical" evidence="14">
    <location>
        <begin position="99"/>
        <end position="124"/>
    </location>
</feature>
<feature type="transmembrane region" description="Helical" evidence="14">
    <location>
        <begin position="1072"/>
        <end position="1100"/>
    </location>
</feature>
<dbReference type="EC" id="7.6.2.2" evidence="3"/>
<dbReference type="Gene3D" id="3.40.50.300">
    <property type="entry name" value="P-loop containing nucleotide triphosphate hydrolases"/>
    <property type="match status" value="2"/>
</dbReference>
<feature type="transmembrane region" description="Helical" evidence="14">
    <location>
        <begin position="1151"/>
        <end position="1168"/>
    </location>
</feature>
<feature type="domain" description="ABC transporter" evidence="15">
    <location>
        <begin position="676"/>
        <end position="907"/>
    </location>
</feature>
<evidence type="ECO:0000256" key="1">
    <source>
        <dbReference type="ARBA" id="ARBA00004141"/>
    </source>
</evidence>
<sequence>MDPASFNMTAFCGTSDFNPWDKKRLNFGVCFQKAVIIVPVFAFLAVVSAFFMGRESAWVVRRRKQILIIYMRMAISVLSLLMVILEPILLFYVGHTNIYWVDGLVIGVQTVSWLVHLGYLNSLLSRLSIGTRGPTIVIIAWLLTFLCAINLARTAWYDINGMSKVTENISRYMALTQLCLQILYLFTLFPKGSAGVSHYQELYNEATETTPLMDTSYNDYSRFHEAADPFNLGIAEERVNMLSYITFHWVNALMQKGSLGNLRTQDDLHDLPVQMRTDVIAQKVHKTMMISQPLPSYESERPPQQKHFFLKALHKCFGVQFYSIGLVKLAGDSLSFSGPLLLHELVTFIENKDEDILKGYAYAGGLCVVALIATFCSIHFNYLLAKVSLRVRAAVISTVYRKVLQVNAANLSKFSTGEVVNLMSTDTDRIVNFCQSFHALWSLPLQLAVTLYLLYQEIGIAFISGVAVIIILIPINKWLASKIGKLSVEMMAFKDRRVGLMSEILSMIRMVKLNAWEGTFKHRINDERYGEVKALAGRKYLDAACVYFWAATPVLIPIVTFTVYIALGNPLEPARVFTAVALFNMLIMPLNSFPWVINGIVEAWVSLKRVERLMQLQELDLMNYYTVVPEMGHKDSELQVLIKNGAFTWNGSVNHENQEYRYYQTSDGAYRSSPTESDESLIESHSGSDDQDQAMLPILKAVNIQLSKGQVVAIVGRVGSGKTSIINALLAEMAKSHGVVAVAALHNGFGLATQRPWIQNGSIKDNILFGSSLDISRYRTVLSVCALDEDLCGLPLRDNTLCGENGSSLSGGQKARVALARAVYQNKSIYLLDDVLSAVDGPVAQHIMRHCIHGFLAGKTVLLATNNVNLLTKTDWIINVQNGTVESQGPPAVILPKLLSGEELSDDWWDEATDPKLSGAINRRLSVDIFATGYGRSTESSHRSDTEEERDFGELSGAVYWTYISAVGGLLAVAIFIAIILMQTSRNLTDMWLAHWVSHATAGNNSGLSLFADGSITSWTDTGTKPLPSKLAGSITDNIHWFTSINPMNQFLAAQGLSKSDPSSNVDPSTKFYLTVYGILAASNSIFTLMRAFLFAYGGICAAKFLHRQLLDAVLYAKISFFDNNPMGRILNRFSSDLYTVDDSLPFQMNIFFSQVFGLIGSVVVTIYGMPWITLLYIPLAFLYYTIQNYYRHTSRDLKRLHAVSLSPLYAHFTETLQGLPVIRAMRAVHRFSVRADNLLEVSQRAQFDIQIASQWLNLRLQLIGLSMLAGVSVLALLQHNFGVVDASLVGLVISYALTVSSFLNNVVGSLTETERELVSVERVHQYLKGTEPERREGTILPPLGWPSHGLIRFHNVYLRYQSHNPYALKKVNFEIGTSEKVGIIGRTGAGKSSIFVALFRLVELSRGHIFVDNVDISKLSLKKLRSIMAIVTQDSFLFSGTVRENLDPCGDSLDTQIWHAIQLCHLTTLVQNMGGLEARIEEAGRAMSSGERQLFCLARALLCRTKIVCIDEGTSQLDNETDEQIQQTIRSAFRNKTVLIIAHRVHTVRDCDTILVMSDGEIVECGPPTELLSDRSSMFYSIVQSQ</sequence>
<dbReference type="GO" id="GO:0008559">
    <property type="term" value="F:ABC-type xenobiotic transporter activity"/>
    <property type="evidence" value="ECO:0007669"/>
    <property type="project" value="UniProtKB-EC"/>
</dbReference>
<feature type="transmembrane region" description="Helical" evidence="14">
    <location>
        <begin position="169"/>
        <end position="189"/>
    </location>
</feature>
<feature type="domain" description="ABC transmembrane type-1" evidence="16">
    <location>
        <begin position="973"/>
        <end position="1316"/>
    </location>
</feature>
<feature type="transmembrane region" description="Helical" evidence="14">
    <location>
        <begin position="360"/>
        <end position="380"/>
    </location>
</feature>
<dbReference type="GO" id="GO:0016020">
    <property type="term" value="C:membrane"/>
    <property type="evidence" value="ECO:0007669"/>
    <property type="project" value="UniProtKB-SubCell"/>
</dbReference>
<evidence type="ECO:0000256" key="3">
    <source>
        <dbReference type="ARBA" id="ARBA00012191"/>
    </source>
</evidence>
<dbReference type="PROSITE" id="PS50893">
    <property type="entry name" value="ABC_TRANSPORTER_2"/>
    <property type="match status" value="2"/>
</dbReference>
<protein>
    <recommendedName>
        <fullName evidence="3">ABC-type xenobiotic transporter</fullName>
        <ecNumber evidence="3">7.6.2.2</ecNumber>
    </recommendedName>
</protein>
<dbReference type="Gene3D" id="1.20.1560.10">
    <property type="entry name" value="ABC transporter type 1, transmembrane domain"/>
    <property type="match status" value="2"/>
</dbReference>
<evidence type="ECO:0000313" key="18">
    <source>
        <dbReference type="Proteomes" id="UP001445076"/>
    </source>
</evidence>
<dbReference type="InterPro" id="IPR003593">
    <property type="entry name" value="AAA+_ATPase"/>
</dbReference>
<dbReference type="EMBL" id="JARKIK010000062">
    <property type="protein sequence ID" value="KAK8730963.1"/>
    <property type="molecule type" value="Genomic_DNA"/>
</dbReference>
<keyword evidence="4" id="KW-0813">Transport</keyword>
<dbReference type="SUPFAM" id="SSF90123">
    <property type="entry name" value="ABC transporter transmembrane region"/>
    <property type="match status" value="2"/>
</dbReference>
<evidence type="ECO:0000256" key="14">
    <source>
        <dbReference type="SAM" id="Phobius"/>
    </source>
</evidence>
<dbReference type="FunFam" id="1.20.1560.10:FF:000037">
    <property type="entry name" value="ATP-binding cassette subfamily C member 10"/>
    <property type="match status" value="1"/>
</dbReference>
<evidence type="ECO:0000313" key="17">
    <source>
        <dbReference type="EMBL" id="KAK8730962.1"/>
    </source>
</evidence>
<evidence type="ECO:0000256" key="12">
    <source>
        <dbReference type="ARBA" id="ARBA00034018"/>
    </source>
</evidence>
<evidence type="ECO:0000256" key="4">
    <source>
        <dbReference type="ARBA" id="ARBA00022448"/>
    </source>
</evidence>
<keyword evidence="7" id="KW-0547">Nucleotide-binding</keyword>
<keyword evidence="6" id="KW-0677">Repeat</keyword>
<evidence type="ECO:0000256" key="7">
    <source>
        <dbReference type="ARBA" id="ARBA00022741"/>
    </source>
</evidence>
<dbReference type="PROSITE" id="PS00211">
    <property type="entry name" value="ABC_TRANSPORTER_1"/>
    <property type="match status" value="2"/>
</dbReference>
<dbReference type="InterPro" id="IPR027417">
    <property type="entry name" value="P-loop_NTPase"/>
</dbReference>
<comment type="subcellular location">
    <subcellularLocation>
        <location evidence="1">Membrane</location>
        <topology evidence="1">Multi-pass membrane protein</topology>
    </subcellularLocation>
</comment>
<evidence type="ECO:0000256" key="10">
    <source>
        <dbReference type="ARBA" id="ARBA00022989"/>
    </source>
</evidence>
<evidence type="ECO:0000256" key="6">
    <source>
        <dbReference type="ARBA" id="ARBA00022737"/>
    </source>
</evidence>
<dbReference type="PANTHER" id="PTHR24223">
    <property type="entry name" value="ATP-BINDING CASSETTE SUB-FAMILY C"/>
    <property type="match status" value="1"/>
</dbReference>
<dbReference type="Pfam" id="PF00005">
    <property type="entry name" value="ABC_tran"/>
    <property type="match status" value="2"/>
</dbReference>
<evidence type="ECO:0000256" key="8">
    <source>
        <dbReference type="ARBA" id="ARBA00022840"/>
    </source>
</evidence>
<reference evidence="17 18" key="1">
    <citation type="journal article" date="2024" name="BMC Genomics">
        <title>Genome assembly of redclaw crayfish (Cherax quadricarinatus) provides insights into its immune adaptation and hypoxia tolerance.</title>
        <authorList>
            <person name="Liu Z."/>
            <person name="Zheng J."/>
            <person name="Li H."/>
            <person name="Fang K."/>
            <person name="Wang S."/>
            <person name="He J."/>
            <person name="Zhou D."/>
            <person name="Weng S."/>
            <person name="Chi M."/>
            <person name="Gu Z."/>
            <person name="He J."/>
            <person name="Li F."/>
            <person name="Wang M."/>
        </authorList>
    </citation>
    <scope>NUCLEOTIDE SEQUENCE [LARGE SCALE GENOMIC DNA]</scope>
    <source>
        <strain evidence="17">ZL_2023a</strain>
    </source>
</reference>
<feature type="transmembrane region" description="Helical" evidence="14">
    <location>
        <begin position="34"/>
        <end position="52"/>
    </location>
</feature>
<dbReference type="PANTHER" id="PTHR24223:SF330">
    <property type="entry name" value="ATP-BINDING CASSETTE SUB-FAMILY C MEMBER 10"/>
    <property type="match status" value="1"/>
</dbReference>
<keyword evidence="10 14" id="KW-1133">Transmembrane helix</keyword>
<feature type="transmembrane region" description="Helical" evidence="14">
    <location>
        <begin position="546"/>
        <end position="567"/>
    </location>
</feature>
<dbReference type="Pfam" id="PF00664">
    <property type="entry name" value="ABC_membrane"/>
    <property type="match status" value="2"/>
</dbReference>
<reference evidence="17" key="2">
    <citation type="submission" date="2024-01" db="EMBL/GenBank/DDBJ databases">
        <authorList>
            <person name="He J."/>
            <person name="Wang M."/>
            <person name="Zheng J."/>
            <person name="Liu Z."/>
        </authorList>
    </citation>
    <scope>NUCLEOTIDE SEQUENCE</scope>
    <source>
        <strain evidence="17">ZL_2023a</strain>
        <tissue evidence="17">Muscle</tissue>
    </source>
</reference>
<comment type="caution">
    <text evidence="17">The sequence shown here is derived from an EMBL/GenBank/DDBJ whole genome shotgun (WGS) entry which is preliminary data.</text>
</comment>
<feature type="transmembrane region" description="Helical" evidence="14">
    <location>
        <begin position="1263"/>
        <end position="1282"/>
    </location>
</feature>
<proteinExistence type="inferred from homology"/>
<comment type="catalytic activity">
    <reaction evidence="12">
        <text>ATP + H2O + xenobioticSide 1 = ADP + phosphate + xenobioticSide 2.</text>
        <dbReference type="EC" id="7.6.2.2"/>
    </reaction>
</comment>